<organism evidence="3">
    <name type="scientific">Blastobotrys adeninivorans</name>
    <name type="common">Yeast</name>
    <name type="synonym">Arxula adeninivorans</name>
    <dbReference type="NCBI Taxonomy" id="409370"/>
    <lineage>
        <taxon>Eukaryota</taxon>
        <taxon>Fungi</taxon>
        <taxon>Dikarya</taxon>
        <taxon>Ascomycota</taxon>
        <taxon>Saccharomycotina</taxon>
        <taxon>Dipodascomycetes</taxon>
        <taxon>Dipodascales</taxon>
        <taxon>Trichomonascaceae</taxon>
        <taxon>Blastobotrys</taxon>
    </lineage>
</organism>
<feature type="compositionally biased region" description="Polar residues" evidence="1">
    <location>
        <begin position="1"/>
        <end position="10"/>
    </location>
</feature>
<feature type="region of interest" description="Disordered" evidence="1">
    <location>
        <begin position="1"/>
        <end position="34"/>
    </location>
</feature>
<dbReference type="InterPro" id="IPR036047">
    <property type="entry name" value="F-box-like_dom_sf"/>
</dbReference>
<dbReference type="Pfam" id="PF12937">
    <property type="entry name" value="F-box-like"/>
    <property type="match status" value="1"/>
</dbReference>
<reference evidence="3" key="1">
    <citation type="submission" date="2014-02" db="EMBL/GenBank/DDBJ databases">
        <authorList>
            <person name="Genoscope - CEA"/>
        </authorList>
    </citation>
    <scope>NUCLEOTIDE SEQUENCE</scope>
    <source>
        <strain evidence="3">LS3</strain>
    </source>
</reference>
<gene>
    <name evidence="3" type="ORF">GNLVRS02_ARAD1D51216g</name>
</gene>
<dbReference type="PhylomeDB" id="A0A060TED0"/>
<accession>A0A060TED0</accession>
<evidence type="ECO:0000259" key="2">
    <source>
        <dbReference type="PROSITE" id="PS50181"/>
    </source>
</evidence>
<dbReference type="InterPro" id="IPR001810">
    <property type="entry name" value="F-box_dom"/>
</dbReference>
<feature type="domain" description="F-box" evidence="2">
    <location>
        <begin position="32"/>
        <end position="78"/>
    </location>
</feature>
<evidence type="ECO:0000313" key="3">
    <source>
        <dbReference type="EMBL" id="CDP39139.1"/>
    </source>
</evidence>
<protein>
    <submittedName>
        <fullName evidence="3">ARAD1D51216p</fullName>
    </submittedName>
</protein>
<sequence length="496" mass="56179">MNSGPASRTRSSVKRNRHNDSKTKISKRSKSGSSISKLPDEILQVILEYVAFFDGSIRLRLVCRRFDAILASLLWSSISAFPSTLRYDDHNIELQMNGSRKSAVSPARTTAPLCPIDSHIRHVTIKLSHYKSSGNYDTPRNIEAYEQLLLRIVKHMPELKSITLLYDLEQNDIEYSEFPPIVLERSQTGMNTLISSTLNCIPANVHVEVALAMFADALDARSVSLRPVDWTNWQSDIQFYHPLKRRVLEQWPKSIEEVWGMVDSLDIGASITSGGGHPLTSAPGIEEIALECVSNRHIRYLYEEMVPGTLLTLQFPKGFPVHLKKLYLRNPLIVNCTEILHFLRDCQHLKELSLFAVFNLEKDQEQGLPPALETLELFESGGTILPTFYGGLRQFRYTFIGEPRADDIITVRQFIERSQISQLELNIVSSSDFMDAIISPSLGRGVLSTPENLGRYLLQKMSCNHLEFSGRQSSCRISKRATSSMEEYIMNLAKSR</sequence>
<evidence type="ECO:0000256" key="1">
    <source>
        <dbReference type="SAM" id="MobiDB-lite"/>
    </source>
</evidence>
<dbReference type="SUPFAM" id="SSF81383">
    <property type="entry name" value="F-box domain"/>
    <property type="match status" value="1"/>
</dbReference>
<name>A0A060TED0_BLAAD</name>
<dbReference type="Gene3D" id="1.20.1280.50">
    <property type="match status" value="1"/>
</dbReference>
<proteinExistence type="predicted"/>
<dbReference type="EMBL" id="HG937694">
    <property type="protein sequence ID" value="CDP39139.1"/>
    <property type="molecule type" value="Genomic_DNA"/>
</dbReference>
<dbReference type="PROSITE" id="PS50181">
    <property type="entry name" value="FBOX"/>
    <property type="match status" value="1"/>
</dbReference>
<reference evidence="3" key="2">
    <citation type="submission" date="2014-06" db="EMBL/GenBank/DDBJ databases">
        <title>The complete genome of Blastobotrys (Arxula) adeninivorans LS3 - a yeast of biotechnological interest.</title>
        <authorList>
            <person name="Kunze G."/>
            <person name="Gaillardin C."/>
            <person name="Czernicka M."/>
            <person name="Durrens P."/>
            <person name="Martin T."/>
            <person name="Boer E."/>
            <person name="Gabaldon T."/>
            <person name="Cruz J."/>
            <person name="Talla E."/>
            <person name="Marck C."/>
            <person name="Goffeau A."/>
            <person name="Barbe V."/>
            <person name="Baret P."/>
            <person name="Baronian K."/>
            <person name="Beier S."/>
            <person name="Bleykasten C."/>
            <person name="Bode R."/>
            <person name="Casaregola S."/>
            <person name="Despons L."/>
            <person name="Fairhead C."/>
            <person name="Giersberg M."/>
            <person name="Gierski P."/>
            <person name="Hahnel U."/>
            <person name="Hartmann A."/>
            <person name="Jankowska D."/>
            <person name="Jubin C."/>
            <person name="Jung P."/>
            <person name="Lafontaine I."/>
            <person name="Leh-Louis V."/>
            <person name="Lemaire M."/>
            <person name="Marcet-Houben M."/>
            <person name="Mascher M."/>
            <person name="Morel G."/>
            <person name="Richard G.-F."/>
            <person name="Riechen J."/>
            <person name="Sacerdot C."/>
            <person name="Sarkar A."/>
            <person name="Savel G."/>
            <person name="Schacherer J."/>
            <person name="Sherman D."/>
            <person name="Straub M.-L."/>
            <person name="Stein N."/>
            <person name="Thierry A."/>
            <person name="Trautwein-Schult A."/>
            <person name="Westhof E."/>
            <person name="Worch S."/>
            <person name="Dujon B."/>
            <person name="Souciet J.-L."/>
            <person name="Wincker P."/>
            <person name="Scholz U."/>
            <person name="Neuveglise N."/>
        </authorList>
    </citation>
    <scope>NUCLEOTIDE SEQUENCE</scope>
    <source>
        <strain evidence="3">LS3</strain>
    </source>
</reference>
<dbReference type="AlphaFoldDB" id="A0A060TED0"/>